<dbReference type="Pfam" id="PF10076">
    <property type="entry name" value="Phage_Mu_Gp48"/>
    <property type="match status" value="1"/>
</dbReference>
<gene>
    <name evidence="1" type="ORF">DCCM_3265</name>
</gene>
<name>A0A2L2XEL7_9FIRM</name>
<organism evidence="1 2">
    <name type="scientific">Desulfocucumis palustris</name>
    <dbReference type="NCBI Taxonomy" id="1898651"/>
    <lineage>
        <taxon>Bacteria</taxon>
        <taxon>Bacillati</taxon>
        <taxon>Bacillota</taxon>
        <taxon>Clostridia</taxon>
        <taxon>Eubacteriales</taxon>
        <taxon>Desulfocucumaceae</taxon>
        <taxon>Desulfocucumis</taxon>
    </lineage>
</organism>
<dbReference type="Proteomes" id="UP000239549">
    <property type="component" value="Unassembled WGS sequence"/>
</dbReference>
<reference evidence="2" key="1">
    <citation type="submission" date="2018-02" db="EMBL/GenBank/DDBJ databases">
        <title>Genome sequence of Desulfocucumis palustris strain NAW-5.</title>
        <authorList>
            <person name="Watanabe M."/>
            <person name="Kojima H."/>
            <person name="Fukui M."/>
        </authorList>
    </citation>
    <scope>NUCLEOTIDE SEQUENCE [LARGE SCALE GENOMIC DNA]</scope>
    <source>
        <strain evidence="2">NAW-5</strain>
    </source>
</reference>
<dbReference type="EMBL" id="BFAV01000127">
    <property type="protein sequence ID" value="GBF34153.1"/>
    <property type="molecule type" value="Genomic_DNA"/>
</dbReference>
<dbReference type="InterPro" id="IPR018755">
    <property type="entry name" value="Phage_Mu_Gp48"/>
</dbReference>
<accession>A0A2L2XEL7</accession>
<keyword evidence="2" id="KW-1185">Reference proteome</keyword>
<comment type="caution">
    <text evidence="1">The sequence shown here is derived from an EMBL/GenBank/DDBJ whole genome shotgun (WGS) entry which is preliminary data.</text>
</comment>
<protein>
    <submittedName>
        <fullName evidence="1">Phage-like element PBSX protein xkdU</fullName>
    </submittedName>
</protein>
<evidence type="ECO:0000313" key="2">
    <source>
        <dbReference type="Proteomes" id="UP000239549"/>
    </source>
</evidence>
<sequence>MLAMIPRYYSVEETRSLLDVLGIQFDQLKTLTFDLIDQIFAKAANWGIEQWEKDLGIVPTAGDTIELRRARVLAKLFGFPTMTLEKIEQVINQFVVNQTAKISVIPGEYAFEAKIPIDDIVWHSQMIKTVEEVKPAHLEFIPLLTILTLILISLDATITGHIVSANNFYGGEVKPLLLDGTWLLDGSQLLDGIRAESGSVVNSLQGHLQTQQWFNEVKEDIPLLLDGSWLLDGSHMLDGVKETIYHHPAKHNLTITEVP</sequence>
<dbReference type="AlphaFoldDB" id="A0A2L2XEL7"/>
<proteinExistence type="predicted"/>
<evidence type="ECO:0000313" key="1">
    <source>
        <dbReference type="EMBL" id="GBF34153.1"/>
    </source>
</evidence>